<keyword evidence="1" id="KW-1133">Transmembrane helix</keyword>
<protein>
    <submittedName>
        <fullName evidence="2">Uncharacterized protein</fullName>
    </submittedName>
</protein>
<evidence type="ECO:0000256" key="1">
    <source>
        <dbReference type="SAM" id="Phobius"/>
    </source>
</evidence>
<sequence>MHDTDLRDDLLGALESEPPLNLDIDDVIASARKETSRKRALVATAAATVVLVGAIIVVPTTAKAMDDVQAMTFPGPSSTTSVASPTTPTYRPAQIAERSAALAAALPARIAAAIPGATNIVTRAGVAPDLLGFVGIAQFTTFTLNGAQHGIHFTVIATGAEDLSDCVGAETECRSGGMGVGGRFRLSRSVDVVRPDLSVVTAQWHAGESGAPSAEVIDGYLTALANDPALHF</sequence>
<dbReference type="Proteomes" id="UP000199651">
    <property type="component" value="Unassembled WGS sequence"/>
</dbReference>
<dbReference type="AlphaFoldDB" id="A0A1H0PRJ5"/>
<evidence type="ECO:0000313" key="2">
    <source>
        <dbReference type="EMBL" id="SDP07752.1"/>
    </source>
</evidence>
<keyword evidence="3" id="KW-1185">Reference proteome</keyword>
<proteinExistence type="predicted"/>
<keyword evidence="1" id="KW-0472">Membrane</keyword>
<dbReference type="STRING" id="504798.SAMN05421871_106209"/>
<gene>
    <name evidence="2" type="ORF">SAMN05192558_106243</name>
</gene>
<reference evidence="3" key="1">
    <citation type="submission" date="2016-10" db="EMBL/GenBank/DDBJ databases">
        <authorList>
            <person name="Varghese N."/>
            <person name="Submissions S."/>
        </authorList>
    </citation>
    <scope>NUCLEOTIDE SEQUENCE [LARGE SCALE GENOMIC DNA]</scope>
    <source>
        <strain evidence="3">IBRC-M 10655</strain>
    </source>
</reference>
<name>A0A1H0PRJ5_9PSEU</name>
<feature type="transmembrane region" description="Helical" evidence="1">
    <location>
        <begin position="40"/>
        <end position="58"/>
    </location>
</feature>
<organism evidence="2 3">
    <name type="scientific">Actinokineospora alba</name>
    <dbReference type="NCBI Taxonomy" id="504798"/>
    <lineage>
        <taxon>Bacteria</taxon>
        <taxon>Bacillati</taxon>
        <taxon>Actinomycetota</taxon>
        <taxon>Actinomycetes</taxon>
        <taxon>Pseudonocardiales</taxon>
        <taxon>Pseudonocardiaceae</taxon>
        <taxon>Actinokineospora</taxon>
    </lineage>
</organism>
<evidence type="ECO:0000313" key="3">
    <source>
        <dbReference type="Proteomes" id="UP000199651"/>
    </source>
</evidence>
<accession>A0A1H0PRJ5</accession>
<keyword evidence="1" id="KW-0812">Transmembrane</keyword>
<dbReference type="EMBL" id="FNJB01000006">
    <property type="protein sequence ID" value="SDP07752.1"/>
    <property type="molecule type" value="Genomic_DNA"/>
</dbReference>